<evidence type="ECO:0000313" key="7">
    <source>
        <dbReference type="Proteomes" id="UP000191200"/>
    </source>
</evidence>
<dbReference type="RefSeq" id="WP_071456420.1">
    <property type="nucleotide sequence ID" value="NZ_CP017267.1"/>
</dbReference>
<accession>A0A1J0A4G8</accession>
<dbReference type="OrthoDB" id="9798934at2"/>
<dbReference type="GO" id="GO:0000976">
    <property type="term" value="F:transcription cis-regulatory region binding"/>
    <property type="evidence" value="ECO:0007669"/>
    <property type="project" value="TreeGrafter"/>
</dbReference>
<dbReference type="PROSITE" id="PS00356">
    <property type="entry name" value="HTH_LACI_1"/>
    <property type="match status" value="1"/>
</dbReference>
<evidence type="ECO:0000259" key="4">
    <source>
        <dbReference type="PROSITE" id="PS50932"/>
    </source>
</evidence>
<dbReference type="SUPFAM" id="SSF53822">
    <property type="entry name" value="Periplasmic binding protein-like I"/>
    <property type="match status" value="1"/>
</dbReference>
<dbReference type="GO" id="GO:0003700">
    <property type="term" value="F:DNA-binding transcription factor activity"/>
    <property type="evidence" value="ECO:0007669"/>
    <property type="project" value="TreeGrafter"/>
</dbReference>
<keyword evidence="2" id="KW-0238">DNA-binding</keyword>
<keyword evidence="3" id="KW-0804">Transcription</keyword>
<dbReference type="PROSITE" id="PS50943">
    <property type="entry name" value="HTH_CROC1"/>
    <property type="match status" value="1"/>
</dbReference>
<keyword evidence="7" id="KW-1185">Reference proteome</keyword>
<dbReference type="PANTHER" id="PTHR30146:SF105">
    <property type="entry name" value="CATABOLITE CONTROL PROTEIN B"/>
    <property type="match status" value="1"/>
</dbReference>
<dbReference type="Pfam" id="PF00356">
    <property type="entry name" value="LacI"/>
    <property type="match status" value="1"/>
</dbReference>
<proteinExistence type="predicted"/>
<dbReference type="EMBL" id="CP017267">
    <property type="protein sequence ID" value="APB30845.1"/>
    <property type="molecule type" value="Genomic_DNA"/>
</dbReference>
<reference evidence="6 7" key="1">
    <citation type="submission" date="2016-09" db="EMBL/GenBank/DDBJ databases">
        <title>Vagococcus teuberi sp. nov., isolated from the Malian artisanal sour milk fene.</title>
        <authorList>
            <person name="Wullschleger S."/>
            <person name="Seifert C."/>
            <person name="Baumgartner S."/>
            <person name="Lacroix C."/>
            <person name="Bonfoh B."/>
            <person name="Stevens M.J."/>
            <person name="Meile L."/>
        </authorList>
    </citation>
    <scope>NUCLEOTIDE SEQUENCE [LARGE SCALE GENOMIC DNA]</scope>
    <source>
        <strain evidence="6 7">DSM 21459</strain>
    </source>
</reference>
<organism evidence="6 7">
    <name type="scientific">Vagococcus teuberi</name>
    <dbReference type="NCBI Taxonomy" id="519472"/>
    <lineage>
        <taxon>Bacteria</taxon>
        <taxon>Bacillati</taxon>
        <taxon>Bacillota</taxon>
        <taxon>Bacilli</taxon>
        <taxon>Lactobacillales</taxon>
        <taxon>Enterococcaceae</taxon>
        <taxon>Vagococcus</taxon>
    </lineage>
</organism>
<dbReference type="PRINTS" id="PR00036">
    <property type="entry name" value="HTHLACI"/>
</dbReference>
<dbReference type="InterPro" id="IPR001387">
    <property type="entry name" value="Cro/C1-type_HTH"/>
</dbReference>
<evidence type="ECO:0000256" key="1">
    <source>
        <dbReference type="ARBA" id="ARBA00023015"/>
    </source>
</evidence>
<dbReference type="AlphaFoldDB" id="A0A1J0A4G8"/>
<dbReference type="PROSITE" id="PS50932">
    <property type="entry name" value="HTH_LACI_2"/>
    <property type="match status" value="1"/>
</dbReference>
<sequence length="324" mass="37109">MTTIIDVAKKAGVSKSTVSRVVSNKGYVSQETRQKIEKAMHELGYIPNMLARNLQSGLTKTIAFISHDFNQHTSIFLNAFTKTALNHDFYVNLYVTGGDKDKELDALNLMKYKQVDAIFIFTRSNSWDKIIPFKKFGPISTWHRIDSPDIYSSYVNQYESYLMSLEFLLTRDYQSIGHILGDENNKNTIARIKALNHFYDYHPELKKDCDWIFVNSSHLNTGRDIAKKWASSIHKPDALVFYTDFIAAECISELQLLGIKVPEDLGIMGFDNSTISEIVHLTTVDCHLETQALNCFNYLHSQLKQLDFKPKDITQDLVIRSSTK</sequence>
<dbReference type="InterPro" id="IPR010982">
    <property type="entry name" value="Lambda_DNA-bd_dom_sf"/>
</dbReference>
<dbReference type="SUPFAM" id="SSF47413">
    <property type="entry name" value="lambda repressor-like DNA-binding domains"/>
    <property type="match status" value="1"/>
</dbReference>
<dbReference type="STRING" id="519472.BHY08_02775"/>
<feature type="domain" description="HTH lacI-type" evidence="4">
    <location>
        <begin position="2"/>
        <end position="56"/>
    </location>
</feature>
<evidence type="ECO:0000259" key="5">
    <source>
        <dbReference type="PROSITE" id="PS50943"/>
    </source>
</evidence>
<dbReference type="PANTHER" id="PTHR30146">
    <property type="entry name" value="LACI-RELATED TRANSCRIPTIONAL REPRESSOR"/>
    <property type="match status" value="1"/>
</dbReference>
<evidence type="ECO:0000256" key="2">
    <source>
        <dbReference type="ARBA" id="ARBA00023125"/>
    </source>
</evidence>
<evidence type="ECO:0000313" key="6">
    <source>
        <dbReference type="EMBL" id="APB30845.1"/>
    </source>
</evidence>
<dbReference type="InterPro" id="IPR028082">
    <property type="entry name" value="Peripla_BP_I"/>
</dbReference>
<name>A0A1J0A4G8_9ENTE</name>
<protein>
    <submittedName>
        <fullName evidence="6">LacI family transcriptional regulator</fullName>
    </submittedName>
</protein>
<keyword evidence="1" id="KW-0805">Transcription regulation</keyword>
<dbReference type="SMART" id="SM00354">
    <property type="entry name" value="HTH_LACI"/>
    <property type="match status" value="1"/>
</dbReference>
<dbReference type="Pfam" id="PF13377">
    <property type="entry name" value="Peripla_BP_3"/>
    <property type="match status" value="1"/>
</dbReference>
<dbReference type="InterPro" id="IPR000843">
    <property type="entry name" value="HTH_LacI"/>
</dbReference>
<dbReference type="Proteomes" id="UP000191200">
    <property type="component" value="Chromosome"/>
</dbReference>
<dbReference type="Gene3D" id="3.40.50.2300">
    <property type="match status" value="2"/>
</dbReference>
<dbReference type="CDD" id="cd01392">
    <property type="entry name" value="HTH_LacI"/>
    <property type="match status" value="1"/>
</dbReference>
<dbReference type="Gene3D" id="1.10.260.40">
    <property type="entry name" value="lambda repressor-like DNA-binding domains"/>
    <property type="match status" value="1"/>
</dbReference>
<gene>
    <name evidence="6" type="ORF">BHY08_02775</name>
</gene>
<feature type="domain" description="HTH cro/C1-type" evidence="5">
    <location>
        <begin position="3"/>
        <end position="46"/>
    </location>
</feature>
<dbReference type="KEGG" id="vte:BHY08_02775"/>
<dbReference type="InterPro" id="IPR046335">
    <property type="entry name" value="LacI/GalR-like_sensor"/>
</dbReference>
<evidence type="ECO:0000256" key="3">
    <source>
        <dbReference type="ARBA" id="ARBA00023163"/>
    </source>
</evidence>